<comment type="subcellular location">
    <subcellularLocation>
        <location evidence="1">Nucleus</location>
    </subcellularLocation>
</comment>
<organism evidence="3 4">
    <name type="scientific">Romanomermis culicivorax</name>
    <name type="common">Nematode worm</name>
    <dbReference type="NCBI Taxonomy" id="13658"/>
    <lineage>
        <taxon>Eukaryota</taxon>
        <taxon>Metazoa</taxon>
        <taxon>Ecdysozoa</taxon>
        <taxon>Nematoda</taxon>
        <taxon>Enoplea</taxon>
        <taxon>Dorylaimia</taxon>
        <taxon>Mermithida</taxon>
        <taxon>Mermithoidea</taxon>
        <taxon>Mermithidae</taxon>
        <taxon>Romanomermis</taxon>
    </lineage>
</organism>
<accession>A0A915IUE6</accession>
<dbReference type="SUPFAM" id="SSF46689">
    <property type="entry name" value="Homeodomain-like"/>
    <property type="match status" value="1"/>
</dbReference>
<proteinExistence type="predicted"/>
<evidence type="ECO:0000313" key="4">
    <source>
        <dbReference type="WBParaSite" id="nRc.2.0.1.t17683-RA"/>
    </source>
</evidence>
<protein>
    <submittedName>
        <fullName evidence="4">HTH psq-type domain-containing protein</fullName>
    </submittedName>
</protein>
<feature type="region of interest" description="Disordered" evidence="2">
    <location>
        <begin position="49"/>
        <end position="68"/>
    </location>
</feature>
<evidence type="ECO:0000313" key="3">
    <source>
        <dbReference type="Proteomes" id="UP000887565"/>
    </source>
</evidence>
<evidence type="ECO:0000256" key="2">
    <source>
        <dbReference type="SAM" id="MobiDB-lite"/>
    </source>
</evidence>
<name>A0A915IUE6_ROMCU</name>
<keyword evidence="3" id="KW-1185">Reference proteome</keyword>
<dbReference type="WBParaSite" id="nRc.2.0.1.t17683-RA">
    <property type="protein sequence ID" value="nRc.2.0.1.t17683-RA"/>
    <property type="gene ID" value="nRc.2.0.1.g17683"/>
</dbReference>
<sequence>KTRVYNQKISSRNYSKYRQEDLDAAPKLIEQGVSRREVANWYKIPRTTLNNHTKGHHSKKHGGQMTLSDKEEDSLVSSILLLAEWAFPLDGMDIQF</sequence>
<feature type="compositionally biased region" description="Basic residues" evidence="2">
    <location>
        <begin position="53"/>
        <end position="62"/>
    </location>
</feature>
<dbReference type="Proteomes" id="UP000887565">
    <property type="component" value="Unplaced"/>
</dbReference>
<dbReference type="Gene3D" id="1.10.10.60">
    <property type="entry name" value="Homeodomain-like"/>
    <property type="match status" value="1"/>
</dbReference>
<dbReference type="InterPro" id="IPR009057">
    <property type="entry name" value="Homeodomain-like_sf"/>
</dbReference>
<reference evidence="4" key="1">
    <citation type="submission" date="2022-11" db="UniProtKB">
        <authorList>
            <consortium name="WormBaseParasite"/>
        </authorList>
    </citation>
    <scope>IDENTIFICATION</scope>
</reference>
<dbReference type="GO" id="GO:0005634">
    <property type="term" value="C:nucleus"/>
    <property type="evidence" value="ECO:0007669"/>
    <property type="project" value="UniProtKB-SubCell"/>
</dbReference>
<dbReference type="AlphaFoldDB" id="A0A915IUE6"/>
<evidence type="ECO:0000256" key="1">
    <source>
        <dbReference type="ARBA" id="ARBA00004123"/>
    </source>
</evidence>